<feature type="transmembrane region" description="Helical" evidence="1">
    <location>
        <begin position="65"/>
        <end position="92"/>
    </location>
</feature>
<name>A0A5J4QR12_9ZZZZ</name>
<dbReference type="PANTHER" id="PTHR38139">
    <property type="entry name" value="GATE DOMAIN-CONTAINING PROTEIN"/>
    <property type="match status" value="1"/>
</dbReference>
<feature type="transmembrane region" description="Helical" evidence="1">
    <location>
        <begin position="272"/>
        <end position="297"/>
    </location>
</feature>
<accession>A0A5J4QR12</accession>
<dbReference type="AlphaFoldDB" id="A0A5J4QR12"/>
<evidence type="ECO:0000259" key="2">
    <source>
        <dbReference type="Pfam" id="PF07670"/>
    </source>
</evidence>
<feature type="transmembrane region" description="Helical" evidence="1">
    <location>
        <begin position="126"/>
        <end position="144"/>
    </location>
</feature>
<dbReference type="Pfam" id="PF07670">
    <property type="entry name" value="Gate"/>
    <property type="match status" value="1"/>
</dbReference>
<reference evidence="3" key="1">
    <citation type="submission" date="2019-03" db="EMBL/GenBank/DDBJ databases">
        <title>Single cell metagenomics reveals metabolic interactions within the superorganism composed of flagellate Streblomastix strix and complex community of Bacteroidetes bacteria on its surface.</title>
        <authorList>
            <person name="Treitli S.C."/>
            <person name="Kolisko M."/>
            <person name="Husnik F."/>
            <person name="Keeling P."/>
            <person name="Hampl V."/>
        </authorList>
    </citation>
    <scope>NUCLEOTIDE SEQUENCE</scope>
    <source>
        <strain evidence="3">STM</strain>
    </source>
</reference>
<proteinExistence type="predicted"/>
<comment type="caution">
    <text evidence="3">The sequence shown here is derived from an EMBL/GenBank/DDBJ whole genome shotgun (WGS) entry which is preliminary data.</text>
</comment>
<feature type="transmembrane region" description="Helical" evidence="1">
    <location>
        <begin position="169"/>
        <end position="191"/>
    </location>
</feature>
<feature type="transmembrane region" description="Helical" evidence="1">
    <location>
        <begin position="23"/>
        <end position="45"/>
    </location>
</feature>
<dbReference type="EMBL" id="SNRY01002795">
    <property type="protein sequence ID" value="KAA6323481.1"/>
    <property type="molecule type" value="Genomic_DNA"/>
</dbReference>
<feature type="domain" description="Nucleoside transporter/FeoB GTPase Gate" evidence="2">
    <location>
        <begin position="24"/>
        <end position="105"/>
    </location>
</feature>
<evidence type="ECO:0000256" key="1">
    <source>
        <dbReference type="SAM" id="Phobius"/>
    </source>
</evidence>
<organism evidence="3">
    <name type="scientific">termite gut metagenome</name>
    <dbReference type="NCBI Taxonomy" id="433724"/>
    <lineage>
        <taxon>unclassified sequences</taxon>
        <taxon>metagenomes</taxon>
        <taxon>organismal metagenomes</taxon>
    </lineage>
</organism>
<gene>
    <name evidence="3" type="ORF">EZS27_027083</name>
</gene>
<evidence type="ECO:0000313" key="3">
    <source>
        <dbReference type="EMBL" id="KAA6323481.1"/>
    </source>
</evidence>
<keyword evidence="1" id="KW-0812">Transmembrane</keyword>
<feature type="transmembrane region" description="Helical" evidence="1">
    <location>
        <begin position="222"/>
        <end position="241"/>
    </location>
</feature>
<dbReference type="InterPro" id="IPR038880">
    <property type="entry name" value="MJ0871-like"/>
</dbReference>
<keyword evidence="1" id="KW-0472">Membrane</keyword>
<protein>
    <recommendedName>
        <fullName evidence="2">Nucleoside transporter/FeoB GTPase Gate domain-containing protein</fullName>
    </recommendedName>
</protein>
<keyword evidence="1" id="KW-1133">Transmembrane helix</keyword>
<dbReference type="InterPro" id="IPR011642">
    <property type="entry name" value="Gate_dom"/>
</dbReference>
<sequence>MKDIPQRLLKCVKQALPRSAKMCIWLIKIILPLSLLVRLLQYYGIVDYLAEFLHPLFNLVGLPGAAAIVFITSAFLPLYAAIAVMTSLAITLREATILTLMCLLAHNLPVECAVTKKTGSSFIGMFALRVVMAFVVAIFLNLILPPNDTPFMQTIAAVNDTSIAGVLEAWLRSSLSLVVTIVLIVTGLMILQRMLTEFHLVEVISRPLRPLMKVFGLPPSSPFLWIVGNLVGLAYGGAIIADMVEEGKLSLDDSNAVNHHLAISHSLLEDTLLFVALGINLWIIVGTRLLFAIIVVWGRRLIVTRHFSFKNKISIFNKRSYVKK</sequence>
<dbReference type="PANTHER" id="PTHR38139:SF1">
    <property type="entry name" value="NUCLEOSIDE TRANSPORTER_FEOB GTPASE GATE DOMAIN-CONTAINING PROTEIN"/>
    <property type="match status" value="1"/>
</dbReference>